<evidence type="ECO:0000256" key="1">
    <source>
        <dbReference type="SAM" id="Phobius"/>
    </source>
</evidence>
<feature type="transmembrane region" description="Helical" evidence="1">
    <location>
        <begin position="111"/>
        <end position="131"/>
    </location>
</feature>
<feature type="transmembrane region" description="Helical" evidence="1">
    <location>
        <begin position="44"/>
        <end position="62"/>
    </location>
</feature>
<keyword evidence="2" id="KW-1185">Reference proteome</keyword>
<proteinExistence type="predicted"/>
<name>A0A1I7WJ61_HETBA</name>
<accession>A0A1I7WJ61</accession>
<feature type="transmembrane region" description="Helical" evidence="1">
    <location>
        <begin position="151"/>
        <end position="174"/>
    </location>
</feature>
<reference evidence="3" key="1">
    <citation type="submission" date="2016-11" db="UniProtKB">
        <authorList>
            <consortium name="WormBaseParasite"/>
        </authorList>
    </citation>
    <scope>IDENTIFICATION</scope>
</reference>
<dbReference type="WBParaSite" id="Hba_05053">
    <property type="protein sequence ID" value="Hba_05053"/>
    <property type="gene ID" value="Hba_05053"/>
</dbReference>
<dbReference type="Proteomes" id="UP000095283">
    <property type="component" value="Unplaced"/>
</dbReference>
<evidence type="ECO:0000313" key="2">
    <source>
        <dbReference type="Proteomes" id="UP000095283"/>
    </source>
</evidence>
<sequence length="193" mass="22878">MFDSTNENPELIWNDATRTRIKQLVEQGATDLYMEQIKNIDYKWNTSYLTIFYPCYFSYLFALMRESAHALKCLMKRNTGDLATQMLNSGMVEFLLEILKGEMNGTCRRIFSFKNILLPIHFWISLLQVILVNKRELSIDFSVVKHLWCLINPILIIVCIFPVSFHAIILIFTLHENVSFLYYTNHYLLIWQF</sequence>
<evidence type="ECO:0000313" key="3">
    <source>
        <dbReference type="WBParaSite" id="Hba_05053"/>
    </source>
</evidence>
<organism evidence="2 3">
    <name type="scientific">Heterorhabditis bacteriophora</name>
    <name type="common">Entomopathogenic nematode worm</name>
    <dbReference type="NCBI Taxonomy" id="37862"/>
    <lineage>
        <taxon>Eukaryota</taxon>
        <taxon>Metazoa</taxon>
        <taxon>Ecdysozoa</taxon>
        <taxon>Nematoda</taxon>
        <taxon>Chromadorea</taxon>
        <taxon>Rhabditida</taxon>
        <taxon>Rhabditina</taxon>
        <taxon>Rhabditomorpha</taxon>
        <taxon>Strongyloidea</taxon>
        <taxon>Heterorhabditidae</taxon>
        <taxon>Heterorhabditis</taxon>
    </lineage>
</organism>
<protein>
    <submittedName>
        <fullName evidence="3">Uncharacterized protein</fullName>
    </submittedName>
</protein>
<keyword evidence="1" id="KW-0472">Membrane</keyword>
<dbReference type="AlphaFoldDB" id="A0A1I7WJ61"/>
<keyword evidence="1" id="KW-1133">Transmembrane helix</keyword>
<keyword evidence="1" id="KW-0812">Transmembrane</keyword>